<dbReference type="OrthoDB" id="7683472at2759"/>
<reference evidence="1" key="1">
    <citation type="journal article" date="2013" name="Genome Biol.">
        <title>Draft genome of the mountain pine beetle, Dendroctonus ponderosae Hopkins, a major forest pest.</title>
        <authorList>
            <person name="Keeling C.I."/>
            <person name="Yuen M.M."/>
            <person name="Liao N.Y."/>
            <person name="Docking T.R."/>
            <person name="Chan S.K."/>
            <person name="Taylor G.A."/>
            <person name="Palmquist D.L."/>
            <person name="Jackman S.D."/>
            <person name="Nguyen A."/>
            <person name="Li M."/>
            <person name="Henderson H."/>
            <person name="Janes J.K."/>
            <person name="Zhao Y."/>
            <person name="Pandoh P."/>
            <person name="Moore R."/>
            <person name="Sperling F.A."/>
            <person name="Huber D.P."/>
            <person name="Birol I."/>
            <person name="Jones S.J."/>
            <person name="Bohlmann J."/>
        </authorList>
    </citation>
    <scope>NUCLEOTIDE SEQUENCE</scope>
</reference>
<dbReference type="HOGENOM" id="CLU_196424_0_0_1"/>
<dbReference type="InterPro" id="IPR012464">
    <property type="entry name" value="DUF1676"/>
</dbReference>
<dbReference type="EMBL" id="KB734683">
    <property type="protein sequence ID" value="ENN83521.1"/>
    <property type="molecule type" value="Genomic_DNA"/>
</dbReference>
<evidence type="ECO:0000313" key="1">
    <source>
        <dbReference type="EMBL" id="ENN83521.1"/>
    </source>
</evidence>
<accession>N6URV4</accession>
<sequence length="64" mass="6602">MLMFGLVAAGLIVIPMGFQFLAVLGGKALLLAKLALILTSIQGLKKIATSNVNYGLYSTGHAAP</sequence>
<dbReference type="OMA" id="VMGLMIV"/>
<protein>
    <submittedName>
        <fullName evidence="1">Uncharacterized protein</fullName>
    </submittedName>
</protein>
<dbReference type="AlphaFoldDB" id="N6URV4"/>
<organism evidence="1">
    <name type="scientific">Dendroctonus ponderosae</name>
    <name type="common">Mountain pine beetle</name>
    <dbReference type="NCBI Taxonomy" id="77166"/>
    <lineage>
        <taxon>Eukaryota</taxon>
        <taxon>Metazoa</taxon>
        <taxon>Ecdysozoa</taxon>
        <taxon>Arthropoda</taxon>
        <taxon>Hexapoda</taxon>
        <taxon>Insecta</taxon>
        <taxon>Pterygota</taxon>
        <taxon>Neoptera</taxon>
        <taxon>Endopterygota</taxon>
        <taxon>Coleoptera</taxon>
        <taxon>Polyphaga</taxon>
        <taxon>Cucujiformia</taxon>
        <taxon>Curculionidae</taxon>
        <taxon>Scolytinae</taxon>
        <taxon>Dendroctonus</taxon>
    </lineage>
</organism>
<gene>
    <name evidence="1" type="ORF">YQE_00122</name>
</gene>
<dbReference type="Pfam" id="PF07898">
    <property type="entry name" value="DUF1676"/>
    <property type="match status" value="1"/>
</dbReference>
<feature type="non-terminal residue" evidence="1">
    <location>
        <position position="1"/>
    </location>
</feature>
<feature type="non-terminal residue" evidence="1">
    <location>
        <position position="64"/>
    </location>
</feature>
<proteinExistence type="predicted"/>
<name>N6URV4_DENPD</name>